<dbReference type="Proteomes" id="UP001295684">
    <property type="component" value="Unassembled WGS sequence"/>
</dbReference>
<proteinExistence type="predicted"/>
<accession>A0AAD1XQA3</accession>
<comment type="caution">
    <text evidence="1">The sequence shown here is derived from an EMBL/GenBank/DDBJ whole genome shotgun (WGS) entry which is preliminary data.</text>
</comment>
<dbReference type="AlphaFoldDB" id="A0AAD1XQA3"/>
<dbReference type="EMBL" id="CAMPGE010018514">
    <property type="protein sequence ID" value="CAI2376923.1"/>
    <property type="molecule type" value="Genomic_DNA"/>
</dbReference>
<name>A0AAD1XQA3_EUPCR</name>
<gene>
    <name evidence="1" type="ORF">ECRASSUSDP1_LOCUS18300</name>
</gene>
<evidence type="ECO:0000313" key="1">
    <source>
        <dbReference type="EMBL" id="CAI2376923.1"/>
    </source>
</evidence>
<protein>
    <submittedName>
        <fullName evidence="1">Uncharacterized protein</fullName>
    </submittedName>
</protein>
<evidence type="ECO:0000313" key="2">
    <source>
        <dbReference type="Proteomes" id="UP001295684"/>
    </source>
</evidence>
<organism evidence="1 2">
    <name type="scientific">Euplotes crassus</name>
    <dbReference type="NCBI Taxonomy" id="5936"/>
    <lineage>
        <taxon>Eukaryota</taxon>
        <taxon>Sar</taxon>
        <taxon>Alveolata</taxon>
        <taxon>Ciliophora</taxon>
        <taxon>Intramacronucleata</taxon>
        <taxon>Spirotrichea</taxon>
        <taxon>Hypotrichia</taxon>
        <taxon>Euplotida</taxon>
        <taxon>Euplotidae</taxon>
        <taxon>Moneuplotes</taxon>
    </lineage>
</organism>
<sequence length="252" mass="30323">MRKSSTSRNYETIQSDFDQMVAEMRREKIRQSDLKNSRTIEKVMKSSRTSLSKKREMQSKSPQWMMFDNYYEHPSPWKRSVRQGSDLSKTPYFFTGDERHSVMHREVHLLPRSYKSPENKPPMKVPKKDCYEFCKPDRNFMTKVGKMLLKKGIKDRKKLDVSNRNKRVFEENNKRRIIEEIQRKAPKWNINVKTRQQAFATYAEDRVHVRSEKQRYDDLVSFNTAMKHHDEKPFNKYDRGRRLFSVDQGALI</sequence>
<keyword evidence="2" id="KW-1185">Reference proteome</keyword>
<reference evidence="1" key="1">
    <citation type="submission" date="2023-07" db="EMBL/GenBank/DDBJ databases">
        <authorList>
            <consortium name="AG Swart"/>
            <person name="Singh M."/>
            <person name="Singh A."/>
            <person name="Seah K."/>
            <person name="Emmerich C."/>
        </authorList>
    </citation>
    <scope>NUCLEOTIDE SEQUENCE</scope>
    <source>
        <strain evidence="1">DP1</strain>
    </source>
</reference>